<accession>A0A511TB06</accession>
<sequence>MNKPRSVAIKLSADTMKCVVGGAITTTNIPVVTLPGPIITGPVVTGPILEGPGRVFPVL</sequence>
<evidence type="ECO:0000313" key="2">
    <source>
        <dbReference type="EMBL" id="SEU39896.1"/>
    </source>
</evidence>
<reference evidence="1 4" key="2">
    <citation type="submission" date="2019-07" db="EMBL/GenBank/DDBJ databases">
        <title>Whole genome shotgun sequence of Myxococcus fulvus NBRC 100333.</title>
        <authorList>
            <person name="Hosoyama A."/>
            <person name="Uohara A."/>
            <person name="Ohji S."/>
            <person name="Ichikawa N."/>
        </authorList>
    </citation>
    <scope>NUCLEOTIDE SEQUENCE [LARGE SCALE GENOMIC DNA]</scope>
    <source>
        <strain evidence="1 4">NBRC 100333</strain>
    </source>
</reference>
<dbReference type="RefSeq" id="WP_046710255.1">
    <property type="nucleotide sequence ID" value="NZ_BJXR01000046.1"/>
</dbReference>
<evidence type="ECO:0000313" key="4">
    <source>
        <dbReference type="Proteomes" id="UP000321514"/>
    </source>
</evidence>
<reference evidence="2 3" key="1">
    <citation type="submission" date="2016-10" db="EMBL/GenBank/DDBJ databases">
        <authorList>
            <person name="Varghese N."/>
            <person name="Submissions S."/>
        </authorList>
    </citation>
    <scope>NUCLEOTIDE SEQUENCE [LARGE SCALE GENOMIC DNA]</scope>
    <source>
        <strain evidence="2 3">DSM 16525</strain>
    </source>
</reference>
<keyword evidence="3" id="KW-1185">Reference proteome</keyword>
<evidence type="ECO:0000313" key="1">
    <source>
        <dbReference type="EMBL" id="GEN11374.1"/>
    </source>
</evidence>
<proteinExistence type="predicted"/>
<dbReference type="AlphaFoldDB" id="A0A511TB06"/>
<protein>
    <submittedName>
        <fullName evidence="1">Uncharacterized protein</fullName>
    </submittedName>
</protein>
<dbReference type="EMBL" id="FOIB01000014">
    <property type="protein sequence ID" value="SEU39896.1"/>
    <property type="molecule type" value="Genomic_DNA"/>
</dbReference>
<comment type="caution">
    <text evidence="1">The sequence shown here is derived from an EMBL/GenBank/DDBJ whole genome shotgun (WGS) entry which is preliminary data.</text>
</comment>
<organism evidence="1 4">
    <name type="scientific">Myxococcus fulvus</name>
    <dbReference type="NCBI Taxonomy" id="33"/>
    <lineage>
        <taxon>Bacteria</taxon>
        <taxon>Pseudomonadati</taxon>
        <taxon>Myxococcota</taxon>
        <taxon>Myxococcia</taxon>
        <taxon>Myxococcales</taxon>
        <taxon>Cystobacterineae</taxon>
        <taxon>Myxococcaceae</taxon>
        <taxon>Myxococcus</taxon>
    </lineage>
</organism>
<dbReference type="EMBL" id="BJXR01000046">
    <property type="protein sequence ID" value="GEN11374.1"/>
    <property type="molecule type" value="Genomic_DNA"/>
</dbReference>
<dbReference type="STRING" id="1334629.MFUL124B02_00225"/>
<dbReference type="Proteomes" id="UP000321514">
    <property type="component" value="Unassembled WGS sequence"/>
</dbReference>
<gene>
    <name evidence="1" type="ORF">MFU01_64110</name>
    <name evidence="2" type="ORF">SAMN05443572_114222</name>
</gene>
<name>A0A511TB06_MYXFU</name>
<dbReference type="Proteomes" id="UP000183760">
    <property type="component" value="Unassembled WGS sequence"/>
</dbReference>
<evidence type="ECO:0000313" key="3">
    <source>
        <dbReference type="Proteomes" id="UP000183760"/>
    </source>
</evidence>